<dbReference type="EMBL" id="JAOQJV010000011">
    <property type="protein sequence ID" value="MCU6700362.1"/>
    <property type="molecule type" value="Genomic_DNA"/>
</dbReference>
<dbReference type="InterPro" id="IPR025641">
    <property type="entry name" value="DUF4340"/>
</dbReference>
<feature type="signal peptide" evidence="1">
    <location>
        <begin position="1"/>
        <end position="27"/>
    </location>
</feature>
<gene>
    <name evidence="3" type="ORF">OCV65_08980</name>
</gene>
<sequence length="302" mass="33254">MDRKKKKTIILLAMILLLVVANGAASAWNDKSEKKKEKEAEASKIYLTDASDITAYSYSDGSQNMSFAKVDDTWEYDEDNEIPMNQDTVQSTADAIRQMEAVRELKNPDQLSDYGLDKPSYTIQFQDNDGVTTEILIGNGAGENYYATVGDSGKVYTISSGFQDYLQFDLTNLVQYDTVPSIGSGNLKSVTITENGTDTVYEEDDQVGELAGGFGALSLTDCANYHASAEELAEYGLDESQRITAKAVYTDSSDKEQTFTVYLGKTDDAGENRYVMVEGSDMVYRISETVAQNMISIEETGK</sequence>
<feature type="domain" description="DUF4340" evidence="2">
    <location>
        <begin position="74"/>
        <end position="200"/>
    </location>
</feature>
<comment type="caution">
    <text evidence="3">The sequence shown here is derived from an EMBL/GenBank/DDBJ whole genome shotgun (WGS) entry which is preliminary data.</text>
</comment>
<keyword evidence="4" id="KW-1185">Reference proteome</keyword>
<evidence type="ECO:0000313" key="4">
    <source>
        <dbReference type="Proteomes" id="UP001207605"/>
    </source>
</evidence>
<evidence type="ECO:0000313" key="3">
    <source>
        <dbReference type="EMBL" id="MCU6700362.1"/>
    </source>
</evidence>
<protein>
    <submittedName>
        <fullName evidence="3">DUF4340 domain-containing protein</fullName>
    </submittedName>
</protein>
<dbReference type="Proteomes" id="UP001207605">
    <property type="component" value="Unassembled WGS sequence"/>
</dbReference>
<feature type="chain" id="PRO_5045131418" evidence="1">
    <location>
        <begin position="28"/>
        <end position="302"/>
    </location>
</feature>
<proteinExistence type="predicted"/>
<feature type="domain" description="DUF4340" evidence="2">
    <location>
        <begin position="226"/>
        <end position="292"/>
    </location>
</feature>
<accession>A0ABT2S7G0</accession>
<name>A0ABT2S7G0_9FIRM</name>
<dbReference type="Pfam" id="PF14238">
    <property type="entry name" value="DUF4340"/>
    <property type="match status" value="2"/>
</dbReference>
<keyword evidence="1" id="KW-0732">Signal</keyword>
<evidence type="ECO:0000259" key="2">
    <source>
        <dbReference type="Pfam" id="PF14238"/>
    </source>
</evidence>
<evidence type="ECO:0000256" key="1">
    <source>
        <dbReference type="SAM" id="SignalP"/>
    </source>
</evidence>
<dbReference type="RefSeq" id="WP_262581769.1">
    <property type="nucleotide sequence ID" value="NZ_JAOQJV010000011.1"/>
</dbReference>
<organism evidence="3 4">
    <name type="scientific">Dorea ammoniilytica</name>
    <dbReference type="NCBI Taxonomy" id="2981788"/>
    <lineage>
        <taxon>Bacteria</taxon>
        <taxon>Bacillati</taxon>
        <taxon>Bacillota</taxon>
        <taxon>Clostridia</taxon>
        <taxon>Lachnospirales</taxon>
        <taxon>Lachnospiraceae</taxon>
        <taxon>Dorea</taxon>
    </lineage>
</organism>
<reference evidence="3 4" key="1">
    <citation type="journal article" date="2021" name="ISME Commun">
        <title>Automated analysis of genomic sequences facilitates high-throughput and comprehensive description of bacteria.</title>
        <authorList>
            <person name="Hitch T.C.A."/>
        </authorList>
    </citation>
    <scope>NUCLEOTIDE SEQUENCE [LARGE SCALE GENOMIC DNA]</scope>
    <source>
        <strain evidence="3 4">Sanger_02</strain>
    </source>
</reference>